<dbReference type="SUPFAM" id="SSF57889">
    <property type="entry name" value="Cysteine-rich domain"/>
    <property type="match status" value="5"/>
</dbReference>
<evidence type="ECO:0000259" key="5">
    <source>
        <dbReference type="SMART" id="SM00249"/>
    </source>
</evidence>
<name>A0AAD8HHB1_9APIA</name>
<reference evidence="6" key="1">
    <citation type="submission" date="2023-02" db="EMBL/GenBank/DDBJ databases">
        <title>Genome of toxic invasive species Heracleum sosnowskyi carries increased number of genes despite the absence of recent whole-genome duplications.</title>
        <authorList>
            <person name="Schelkunov M."/>
            <person name="Shtratnikova V."/>
            <person name="Makarenko M."/>
            <person name="Klepikova A."/>
            <person name="Omelchenko D."/>
            <person name="Novikova G."/>
            <person name="Obukhova E."/>
            <person name="Bogdanov V."/>
            <person name="Penin A."/>
            <person name="Logacheva M."/>
        </authorList>
    </citation>
    <scope>NUCLEOTIDE SEQUENCE</scope>
    <source>
        <strain evidence="6">Hsosn_3</strain>
        <tissue evidence="6">Leaf</tissue>
    </source>
</reference>
<dbReference type="InterPro" id="IPR053192">
    <property type="entry name" value="Vacuole_Formation_Reg"/>
</dbReference>
<evidence type="ECO:0000256" key="3">
    <source>
        <dbReference type="ARBA" id="ARBA00022771"/>
    </source>
</evidence>
<gene>
    <name evidence="6" type="ORF">POM88_042767</name>
</gene>
<reference evidence="6" key="2">
    <citation type="submission" date="2023-05" db="EMBL/GenBank/DDBJ databases">
        <authorList>
            <person name="Schelkunov M.I."/>
        </authorList>
    </citation>
    <scope>NUCLEOTIDE SEQUENCE</scope>
    <source>
        <strain evidence="6">Hsosn_3</strain>
        <tissue evidence="6">Leaf</tissue>
    </source>
</reference>
<comment type="caution">
    <text evidence="6">The sequence shown here is derived from an EMBL/GenBank/DDBJ whole genome shotgun (WGS) entry which is preliminary data.</text>
</comment>
<dbReference type="Pfam" id="PF03107">
    <property type="entry name" value="C1_2"/>
    <property type="match status" value="3"/>
</dbReference>
<dbReference type="EMBL" id="JAUIZM010000009">
    <property type="protein sequence ID" value="KAK1367206.1"/>
    <property type="molecule type" value="Genomic_DNA"/>
</dbReference>
<keyword evidence="4" id="KW-0862">Zinc</keyword>
<evidence type="ECO:0000313" key="6">
    <source>
        <dbReference type="EMBL" id="KAK1367206.1"/>
    </source>
</evidence>
<dbReference type="InterPro" id="IPR004146">
    <property type="entry name" value="DC1"/>
</dbReference>
<dbReference type="GO" id="GO:0008270">
    <property type="term" value="F:zinc ion binding"/>
    <property type="evidence" value="ECO:0007669"/>
    <property type="project" value="UniProtKB-KW"/>
</dbReference>
<evidence type="ECO:0000256" key="4">
    <source>
        <dbReference type="ARBA" id="ARBA00022833"/>
    </source>
</evidence>
<dbReference type="PANTHER" id="PTHR32410:SF216">
    <property type="entry name" value="PHORBOL-ESTER_DAG-TYPE DOMAIN-CONTAINING PROTEIN"/>
    <property type="match status" value="1"/>
</dbReference>
<organism evidence="6 7">
    <name type="scientific">Heracleum sosnowskyi</name>
    <dbReference type="NCBI Taxonomy" id="360622"/>
    <lineage>
        <taxon>Eukaryota</taxon>
        <taxon>Viridiplantae</taxon>
        <taxon>Streptophyta</taxon>
        <taxon>Embryophyta</taxon>
        <taxon>Tracheophyta</taxon>
        <taxon>Spermatophyta</taxon>
        <taxon>Magnoliopsida</taxon>
        <taxon>eudicotyledons</taxon>
        <taxon>Gunneridae</taxon>
        <taxon>Pentapetalae</taxon>
        <taxon>asterids</taxon>
        <taxon>campanulids</taxon>
        <taxon>Apiales</taxon>
        <taxon>Apiaceae</taxon>
        <taxon>Apioideae</taxon>
        <taxon>apioid superclade</taxon>
        <taxon>Tordylieae</taxon>
        <taxon>Tordyliinae</taxon>
        <taxon>Heracleum</taxon>
    </lineage>
</organism>
<dbReference type="Proteomes" id="UP001237642">
    <property type="component" value="Unassembled WGS sequence"/>
</dbReference>
<dbReference type="InterPro" id="IPR001965">
    <property type="entry name" value="Znf_PHD"/>
</dbReference>
<evidence type="ECO:0000256" key="1">
    <source>
        <dbReference type="ARBA" id="ARBA00022723"/>
    </source>
</evidence>
<keyword evidence="3" id="KW-0863">Zinc-finger</keyword>
<keyword evidence="7" id="KW-1185">Reference proteome</keyword>
<protein>
    <submittedName>
        <fullName evidence="6">Phorbol-ester/DAG-type domain-containing protein</fullName>
    </submittedName>
</protein>
<dbReference type="AlphaFoldDB" id="A0AAD8HHB1"/>
<evidence type="ECO:0000256" key="2">
    <source>
        <dbReference type="ARBA" id="ARBA00022737"/>
    </source>
</evidence>
<proteinExistence type="predicted"/>
<accession>A0AAD8HHB1</accession>
<sequence length="485" mass="55407">MGELKHYSHEHKLILNAAEPIFDRNAGCVVCRQPVHEMIDIFYRCTTAHTRSSSCAGFFLHKTCAELPSTFTHPVKPQLCLSLIALPIRKHKFWECYVCQSNSQGSIFFAHVKCASSTEMLSGYEINYPADPGESHLMHFPAPDEASLNKMIHHCIIGMATSDSLQYNSAIVELSPYINHWSHKHQLALRNRNTNTLTHDLNRKLAQNELQICDGCTKPICLINDIMYECNSCNYILHSSCAQFPEKIQHHLAGNLGGLTVRSYNQWFKCKGCGISGNGICMHNDTVCFDIGCASLPEIIKHEAHHHHLIQLKYPNDFECKACGREGVEGKTESIIFGCEICEFYMHIQCMLKPHRMNHRWDPHPLHLILSPKDVAEHPHEFECEFCSEQINTNTWFYHCSVCDQSFHISCSDPYWLYSNMKFGATNIYLKSHPHSHGLTYVLNKKKRKCKICGLDTWGLPVLECSPCKFVVHSWCDSSVHLRNV</sequence>
<dbReference type="PANTHER" id="PTHR32410">
    <property type="entry name" value="CYSTEINE/HISTIDINE-RICH C1 DOMAIN FAMILY PROTEIN"/>
    <property type="match status" value="1"/>
</dbReference>
<feature type="domain" description="Zinc finger PHD-type" evidence="5">
    <location>
        <begin position="319"/>
        <end position="388"/>
    </location>
</feature>
<keyword evidence="2" id="KW-0677">Repeat</keyword>
<evidence type="ECO:0000313" key="7">
    <source>
        <dbReference type="Proteomes" id="UP001237642"/>
    </source>
</evidence>
<feature type="domain" description="Zinc finger PHD-type" evidence="5">
    <location>
        <begin position="212"/>
        <end position="274"/>
    </location>
</feature>
<keyword evidence="1" id="KW-0479">Metal-binding</keyword>
<dbReference type="InterPro" id="IPR046349">
    <property type="entry name" value="C1-like_sf"/>
</dbReference>
<dbReference type="SMART" id="SM00249">
    <property type="entry name" value="PHD"/>
    <property type="match status" value="2"/>
</dbReference>